<gene>
    <name evidence="2" type="ORF">BO99DRAFT_404263</name>
</gene>
<sequence length="116" mass="13054">MNILLLLFLSLLQLISAAKSGTYNAGWPVAGTWVATDTVFARETGIDKYRFTKADGLIYTYQLDINVAEVQGSFGSTYVFYETTDEYYLTVFTRGVHTINFNTQDPYILQVKVVEG</sequence>
<evidence type="ECO:0000313" key="2">
    <source>
        <dbReference type="EMBL" id="PYI17529.1"/>
    </source>
</evidence>
<reference evidence="2 3" key="1">
    <citation type="submission" date="2018-02" db="EMBL/GenBank/DDBJ databases">
        <title>The genomes of Aspergillus section Nigri reveals drivers in fungal speciation.</title>
        <authorList>
            <consortium name="DOE Joint Genome Institute"/>
            <person name="Vesth T.C."/>
            <person name="Nybo J."/>
            <person name="Theobald S."/>
            <person name="Brandl J."/>
            <person name="Frisvad J.C."/>
            <person name="Nielsen K.F."/>
            <person name="Lyhne E.K."/>
            <person name="Kogle M.E."/>
            <person name="Kuo A."/>
            <person name="Riley R."/>
            <person name="Clum A."/>
            <person name="Nolan M."/>
            <person name="Lipzen A."/>
            <person name="Salamov A."/>
            <person name="Henrissat B."/>
            <person name="Wiebenga A."/>
            <person name="De vries R.P."/>
            <person name="Grigoriev I.V."/>
            <person name="Mortensen U.H."/>
            <person name="Andersen M.R."/>
            <person name="Baker S.E."/>
        </authorList>
    </citation>
    <scope>NUCLEOTIDE SEQUENCE [LARGE SCALE GENOMIC DNA]</scope>
    <source>
        <strain evidence="2 3">CBS 115571</strain>
    </source>
</reference>
<proteinExistence type="predicted"/>
<dbReference type="Proteomes" id="UP000249829">
    <property type="component" value="Unassembled WGS sequence"/>
</dbReference>
<dbReference type="OMA" id="QADGWIY"/>
<dbReference type="AlphaFoldDB" id="A0A2V5H0T6"/>
<protein>
    <submittedName>
        <fullName evidence="2">Uncharacterized protein</fullName>
    </submittedName>
</protein>
<feature type="signal peptide" evidence="1">
    <location>
        <begin position="1"/>
        <end position="17"/>
    </location>
</feature>
<keyword evidence="1" id="KW-0732">Signal</keyword>
<name>A0A2V5H0T6_ASPV1</name>
<organism evidence="2 3">
    <name type="scientific">Aspergillus violaceofuscus (strain CBS 115571)</name>
    <dbReference type="NCBI Taxonomy" id="1450538"/>
    <lineage>
        <taxon>Eukaryota</taxon>
        <taxon>Fungi</taxon>
        <taxon>Dikarya</taxon>
        <taxon>Ascomycota</taxon>
        <taxon>Pezizomycotina</taxon>
        <taxon>Eurotiomycetes</taxon>
        <taxon>Eurotiomycetidae</taxon>
        <taxon>Eurotiales</taxon>
        <taxon>Aspergillaceae</taxon>
        <taxon>Aspergillus</taxon>
    </lineage>
</organism>
<evidence type="ECO:0000313" key="3">
    <source>
        <dbReference type="Proteomes" id="UP000249829"/>
    </source>
</evidence>
<dbReference type="EMBL" id="KZ825155">
    <property type="protein sequence ID" value="PYI17529.1"/>
    <property type="molecule type" value="Genomic_DNA"/>
</dbReference>
<keyword evidence="3" id="KW-1185">Reference proteome</keyword>
<accession>A0A2V5H0T6</accession>
<evidence type="ECO:0000256" key="1">
    <source>
        <dbReference type="SAM" id="SignalP"/>
    </source>
</evidence>
<feature type="chain" id="PRO_5016004225" evidence="1">
    <location>
        <begin position="18"/>
        <end position="116"/>
    </location>
</feature>